<dbReference type="Proteomes" id="UP001281147">
    <property type="component" value="Unassembled WGS sequence"/>
</dbReference>
<protein>
    <submittedName>
        <fullName evidence="1">Uncharacterized protein</fullName>
    </submittedName>
</protein>
<name>A0ACC3NW27_9PEZI</name>
<gene>
    <name evidence="1" type="ORF">LTR37_001734</name>
</gene>
<accession>A0ACC3NW27</accession>
<organism evidence="1 2">
    <name type="scientific">Vermiconidia calcicola</name>
    <dbReference type="NCBI Taxonomy" id="1690605"/>
    <lineage>
        <taxon>Eukaryota</taxon>
        <taxon>Fungi</taxon>
        <taxon>Dikarya</taxon>
        <taxon>Ascomycota</taxon>
        <taxon>Pezizomycotina</taxon>
        <taxon>Dothideomycetes</taxon>
        <taxon>Dothideomycetidae</taxon>
        <taxon>Mycosphaerellales</taxon>
        <taxon>Extremaceae</taxon>
        <taxon>Vermiconidia</taxon>
    </lineage>
</organism>
<comment type="caution">
    <text evidence="1">The sequence shown here is derived from an EMBL/GenBank/DDBJ whole genome shotgun (WGS) entry which is preliminary data.</text>
</comment>
<evidence type="ECO:0000313" key="2">
    <source>
        <dbReference type="Proteomes" id="UP001281147"/>
    </source>
</evidence>
<sequence>MKSNLVAATALSFGSAVYAALSTECPTSDVCYSLSIPETTADSGNGDIYFQLSAPTSYQWVSLGQGSQMAGSNIFVMYTSADGTNVTVSPRVGTGHNQPQHDTAAKITVLEGSGVSDGVMTANVRCSNCNSWRGGDMDFSESSASWIWAVNSGSSLDSDDLSENINQHQAASSFTWDMSKAQGGNSVNPFVAAGGSLGSSTGTSSDGTSSPVIPATCVPIASATLASSGCPTARPTEMPTSRPDWADECFQDGPPPWANDGEGPPPWVDFDKKVKRDDGCPAGYESVSASSGSAGAFSTSPSQKMVLAHGVMASLAFVALFPIGGIIIRIASFTGLVWVHAALQVVAFLIYVVAFGMGVYIATEFRLLSSAHPIIGIALFIVLLGQPVTGWVHHSLFKKYSHRTLWSYVHIYHGRVAILLGIVNGGLGIQLAGDASKGSTIAYAVIAAIMGVAYIAAIVIGERRRKQNAPPSYDNSQKGHPLRDIDSSESNVRHPDYYGKTRNDGYGRA</sequence>
<evidence type="ECO:0000313" key="1">
    <source>
        <dbReference type="EMBL" id="KAK3723482.1"/>
    </source>
</evidence>
<proteinExistence type="predicted"/>
<dbReference type="EMBL" id="JAUTXU010000009">
    <property type="protein sequence ID" value="KAK3723482.1"/>
    <property type="molecule type" value="Genomic_DNA"/>
</dbReference>
<reference evidence="1" key="1">
    <citation type="submission" date="2023-07" db="EMBL/GenBank/DDBJ databases">
        <title>Black Yeasts Isolated from many extreme environments.</title>
        <authorList>
            <person name="Coleine C."/>
            <person name="Stajich J.E."/>
            <person name="Selbmann L."/>
        </authorList>
    </citation>
    <scope>NUCLEOTIDE SEQUENCE</scope>
    <source>
        <strain evidence="1">CCFEE 5714</strain>
    </source>
</reference>
<keyword evidence="2" id="KW-1185">Reference proteome</keyword>